<dbReference type="AlphaFoldDB" id="A0A6B0QS20"/>
<feature type="chain" id="PRO_5025365215" evidence="1">
    <location>
        <begin position="21"/>
        <end position="96"/>
    </location>
</feature>
<feature type="signal peptide" evidence="1">
    <location>
        <begin position="1"/>
        <end position="20"/>
    </location>
</feature>
<evidence type="ECO:0000313" key="3">
    <source>
        <dbReference type="Proteomes" id="UP000322234"/>
    </source>
</evidence>
<reference evidence="2" key="1">
    <citation type="submission" date="2019-10" db="EMBL/GenBank/DDBJ databases">
        <title>The sequence and de novo assembly of the wild yak genome.</title>
        <authorList>
            <person name="Liu Y."/>
        </authorList>
    </citation>
    <scope>NUCLEOTIDE SEQUENCE [LARGE SCALE GENOMIC DNA]</scope>
    <source>
        <strain evidence="2">WY2019</strain>
    </source>
</reference>
<proteinExistence type="predicted"/>
<dbReference type="Proteomes" id="UP000322234">
    <property type="component" value="Unassembled WGS sequence"/>
</dbReference>
<dbReference type="EMBL" id="VBQZ03000004">
    <property type="protein sequence ID" value="MXQ80499.1"/>
    <property type="molecule type" value="Genomic_DNA"/>
</dbReference>
<name>A0A6B0QS20_9CETA</name>
<protein>
    <submittedName>
        <fullName evidence="2">Uncharacterized protein</fullName>
    </submittedName>
</protein>
<comment type="caution">
    <text evidence="2">The sequence shown here is derived from an EMBL/GenBank/DDBJ whole genome shotgun (WGS) entry which is preliminary data.</text>
</comment>
<evidence type="ECO:0000256" key="1">
    <source>
        <dbReference type="SAM" id="SignalP"/>
    </source>
</evidence>
<evidence type="ECO:0000313" key="2">
    <source>
        <dbReference type="EMBL" id="MXQ80499.1"/>
    </source>
</evidence>
<keyword evidence="1" id="KW-0732">Signal</keyword>
<gene>
    <name evidence="2" type="ORF">E5288_WYG006274</name>
</gene>
<organism evidence="2 3">
    <name type="scientific">Bos mutus</name>
    <name type="common">wild yak</name>
    <dbReference type="NCBI Taxonomy" id="72004"/>
    <lineage>
        <taxon>Eukaryota</taxon>
        <taxon>Metazoa</taxon>
        <taxon>Chordata</taxon>
        <taxon>Craniata</taxon>
        <taxon>Vertebrata</taxon>
        <taxon>Euteleostomi</taxon>
        <taxon>Mammalia</taxon>
        <taxon>Eutheria</taxon>
        <taxon>Laurasiatheria</taxon>
        <taxon>Artiodactyla</taxon>
        <taxon>Ruminantia</taxon>
        <taxon>Pecora</taxon>
        <taxon>Bovidae</taxon>
        <taxon>Bovinae</taxon>
        <taxon>Bos</taxon>
    </lineage>
</organism>
<accession>A0A6B0QS20</accession>
<keyword evidence="3" id="KW-1185">Reference proteome</keyword>
<sequence length="96" mass="9935">MTPLLIVTVVLLDALKNLLRLKGALDMEQGQSAAVWAVGSSPQRGVGALDRKFCGSRRAAAGSPTALGNQRLAAPPGCGQIAPQLCRQVAGDQEPE</sequence>